<evidence type="ECO:0000313" key="3">
    <source>
        <dbReference type="Proteomes" id="UP000004457"/>
    </source>
</evidence>
<name>C0EP82_NEIFL</name>
<comment type="caution">
    <text evidence="2">The sequence shown here is derived from an EMBL/GenBank/DDBJ whole genome shotgun (WGS) entry which is preliminary data.</text>
</comment>
<accession>C0EP82</accession>
<sequence>MTTGTADTGRTSKEKDMSRQHPNIAVKRSPKNTWIIVEHVDTFYDKKHWSINGHFKRKAKTIAEYKTFEEAAEKAEYIRTNRSKGN</sequence>
<dbReference type="EMBL" id="ACEN01000080">
    <property type="protein sequence ID" value="EEG33206.1"/>
    <property type="molecule type" value="Genomic_DNA"/>
</dbReference>
<keyword evidence="3" id="KW-1185">Reference proteome</keyword>
<evidence type="ECO:0000313" key="2">
    <source>
        <dbReference type="EMBL" id="EEG33206.1"/>
    </source>
</evidence>
<organism evidence="2 3">
    <name type="scientific">Neisseria flavescens NRL30031/H210</name>
    <dbReference type="NCBI Taxonomy" id="546264"/>
    <lineage>
        <taxon>Bacteria</taxon>
        <taxon>Pseudomonadati</taxon>
        <taxon>Pseudomonadota</taxon>
        <taxon>Betaproteobacteria</taxon>
        <taxon>Neisseriales</taxon>
        <taxon>Neisseriaceae</taxon>
        <taxon>Neisseria</taxon>
    </lineage>
</organism>
<feature type="compositionally biased region" description="Basic and acidic residues" evidence="1">
    <location>
        <begin position="10"/>
        <end position="19"/>
    </location>
</feature>
<dbReference type="Proteomes" id="UP000004457">
    <property type="component" value="Unassembled WGS sequence"/>
</dbReference>
<evidence type="ECO:0000256" key="1">
    <source>
        <dbReference type="SAM" id="MobiDB-lite"/>
    </source>
</evidence>
<feature type="region of interest" description="Disordered" evidence="1">
    <location>
        <begin position="1"/>
        <end position="26"/>
    </location>
</feature>
<dbReference type="RefSeq" id="WP_003681036.1">
    <property type="nucleotide sequence ID" value="NZ_ACEN01000080.1"/>
</dbReference>
<protein>
    <recommendedName>
        <fullName evidence="4">AP2 domain protein</fullName>
    </recommendedName>
</protein>
<evidence type="ECO:0008006" key="4">
    <source>
        <dbReference type="Google" id="ProtNLM"/>
    </source>
</evidence>
<dbReference type="AlphaFoldDB" id="C0EP82"/>
<reference evidence="2 3" key="1">
    <citation type="submission" date="2009-01" db="EMBL/GenBank/DDBJ databases">
        <authorList>
            <person name="Fulton L."/>
            <person name="Clifton S."/>
            <person name="Chinwalla A.T."/>
            <person name="Mitreva M."/>
            <person name="Sodergren E."/>
            <person name="Weinstock G."/>
            <person name="Clifton S."/>
            <person name="Dooling D.J."/>
            <person name="Fulton B."/>
            <person name="Minx P."/>
            <person name="Pepin K.H."/>
            <person name="Johnson M."/>
            <person name="Bhonagiri V."/>
            <person name="Nash W.E."/>
            <person name="Mardis E.R."/>
            <person name="Wilson R.K."/>
        </authorList>
    </citation>
    <scope>NUCLEOTIDE SEQUENCE [LARGE SCALE GENOMIC DNA]</scope>
    <source>
        <strain evidence="2 3">NRL30031/H210</strain>
    </source>
</reference>
<proteinExistence type="predicted"/>
<gene>
    <name evidence="2" type="ORF">NEIFLAOT_01772</name>
</gene>